<dbReference type="EMBL" id="CH902630">
    <property type="protein sequence ID" value="EDV38545.1"/>
    <property type="molecule type" value="Genomic_DNA"/>
</dbReference>
<feature type="region of interest" description="Disordered" evidence="7">
    <location>
        <begin position="92"/>
        <end position="111"/>
    </location>
</feature>
<protein>
    <recommendedName>
        <fullName evidence="8">Enkurin domain-containing protein</fullName>
    </recommendedName>
</protein>
<dbReference type="SMR" id="B3MXT0"/>
<dbReference type="GO" id="GO:0005881">
    <property type="term" value="C:cytoplasmic microtubule"/>
    <property type="evidence" value="ECO:0007669"/>
    <property type="project" value="TreeGrafter"/>
</dbReference>
<evidence type="ECO:0000256" key="4">
    <source>
        <dbReference type="ARBA" id="ARBA00023212"/>
    </source>
</evidence>
<organism evidence="9 10">
    <name type="scientific">Drosophila ananassae</name>
    <name type="common">Fruit fly</name>
    <dbReference type="NCBI Taxonomy" id="7217"/>
    <lineage>
        <taxon>Eukaryota</taxon>
        <taxon>Metazoa</taxon>
        <taxon>Ecdysozoa</taxon>
        <taxon>Arthropoda</taxon>
        <taxon>Hexapoda</taxon>
        <taxon>Insecta</taxon>
        <taxon>Pterygota</taxon>
        <taxon>Neoptera</taxon>
        <taxon>Endopterygota</taxon>
        <taxon>Diptera</taxon>
        <taxon>Brachycera</taxon>
        <taxon>Muscomorpha</taxon>
        <taxon>Ephydroidea</taxon>
        <taxon>Drosophilidae</taxon>
        <taxon>Drosophila</taxon>
        <taxon>Sophophora</taxon>
    </lineage>
</organism>
<accession>B3MXT0</accession>
<evidence type="ECO:0000313" key="9">
    <source>
        <dbReference type="EMBL" id="EDV38545.1"/>
    </source>
</evidence>
<keyword evidence="3" id="KW-0963">Cytoplasm</keyword>
<evidence type="ECO:0000256" key="5">
    <source>
        <dbReference type="ARBA" id="ARBA00023273"/>
    </source>
</evidence>
<feature type="compositionally biased region" description="Polar residues" evidence="7">
    <location>
        <begin position="167"/>
        <end position="179"/>
    </location>
</feature>
<comment type="subcellular location">
    <subcellularLocation>
        <location evidence="1">Cell projection</location>
        <location evidence="1">Cilium</location>
    </subcellularLocation>
    <subcellularLocation>
        <location evidence="2">Cytoplasm</location>
        <location evidence="2">Cytoskeleton</location>
    </subcellularLocation>
</comment>
<keyword evidence="5" id="KW-0966">Cell projection</keyword>
<dbReference type="Proteomes" id="UP000007801">
    <property type="component" value="Unassembled WGS sequence"/>
</dbReference>
<dbReference type="OMA" id="GDECSPP"/>
<feature type="domain" description="Enkurin" evidence="8">
    <location>
        <begin position="227"/>
        <end position="319"/>
    </location>
</feature>
<feature type="compositionally biased region" description="Low complexity" evidence="7">
    <location>
        <begin position="202"/>
        <end position="217"/>
    </location>
</feature>
<gene>
    <name evidence="9" type="primary">Dana\GF19513</name>
    <name evidence="9" type="synonym">dana_GLEANR_21554</name>
    <name evidence="9" type="ORF">GF19513</name>
</gene>
<feature type="region of interest" description="Disordered" evidence="7">
    <location>
        <begin position="156"/>
        <end position="183"/>
    </location>
</feature>
<keyword evidence="4" id="KW-0206">Cytoskeleton</keyword>
<dbReference type="OrthoDB" id="10264920at2759"/>
<dbReference type="KEGG" id="dan:6502270"/>
<dbReference type="PANTHER" id="PTHR21490:SF2">
    <property type="entry name" value="ENKURIN DOMAIN-CONTAINING PROTEIN 1"/>
    <property type="match status" value="1"/>
</dbReference>
<evidence type="ECO:0000259" key="8">
    <source>
        <dbReference type="PROSITE" id="PS51665"/>
    </source>
</evidence>
<dbReference type="STRING" id="7217.B3MXT0"/>
<dbReference type="PANTHER" id="PTHR21490">
    <property type="entry name" value="ENKURIN-RELATED"/>
    <property type="match status" value="1"/>
</dbReference>
<dbReference type="eggNOG" id="ENOG502TBF2">
    <property type="taxonomic scope" value="Eukaryota"/>
</dbReference>
<dbReference type="InParanoid" id="B3MXT0"/>
<dbReference type="HOGENOM" id="CLU_809562_0_0_1"/>
<name>B3MXT0_DROAN</name>
<evidence type="ECO:0000256" key="1">
    <source>
        <dbReference type="ARBA" id="ARBA00004138"/>
    </source>
</evidence>
<feature type="coiled-coil region" evidence="6">
    <location>
        <begin position="254"/>
        <end position="281"/>
    </location>
</feature>
<evidence type="ECO:0000256" key="2">
    <source>
        <dbReference type="ARBA" id="ARBA00004245"/>
    </source>
</evidence>
<evidence type="ECO:0000313" key="10">
    <source>
        <dbReference type="Proteomes" id="UP000007801"/>
    </source>
</evidence>
<dbReference type="InterPro" id="IPR027012">
    <property type="entry name" value="Enkurin_dom"/>
</dbReference>
<feature type="compositionally biased region" description="Basic and acidic residues" evidence="7">
    <location>
        <begin position="223"/>
        <end position="233"/>
    </location>
</feature>
<keyword evidence="10" id="KW-1185">Reference proteome</keyword>
<feature type="region of interest" description="Disordered" evidence="7">
    <location>
        <begin position="202"/>
        <end position="234"/>
    </location>
</feature>
<dbReference type="GO" id="GO:0005929">
    <property type="term" value="C:cilium"/>
    <property type="evidence" value="ECO:0007669"/>
    <property type="project" value="UniProtKB-SubCell"/>
</dbReference>
<reference evidence="9 10" key="1">
    <citation type="journal article" date="2007" name="Nature">
        <title>Evolution of genes and genomes on the Drosophila phylogeny.</title>
        <authorList>
            <consortium name="Drosophila 12 Genomes Consortium"/>
            <person name="Clark A.G."/>
            <person name="Eisen M.B."/>
            <person name="Smith D.R."/>
            <person name="Bergman C.M."/>
            <person name="Oliver B."/>
            <person name="Markow T.A."/>
            <person name="Kaufman T.C."/>
            <person name="Kellis M."/>
            <person name="Gelbart W."/>
            <person name="Iyer V.N."/>
            <person name="Pollard D.A."/>
            <person name="Sackton T.B."/>
            <person name="Larracuente A.M."/>
            <person name="Singh N.D."/>
            <person name="Abad J.P."/>
            <person name="Abt D.N."/>
            <person name="Adryan B."/>
            <person name="Aguade M."/>
            <person name="Akashi H."/>
            <person name="Anderson W.W."/>
            <person name="Aquadro C.F."/>
            <person name="Ardell D.H."/>
            <person name="Arguello R."/>
            <person name="Artieri C.G."/>
            <person name="Barbash D.A."/>
            <person name="Barker D."/>
            <person name="Barsanti P."/>
            <person name="Batterham P."/>
            <person name="Batzoglou S."/>
            <person name="Begun D."/>
            <person name="Bhutkar A."/>
            <person name="Blanco E."/>
            <person name="Bosak S.A."/>
            <person name="Bradley R.K."/>
            <person name="Brand A.D."/>
            <person name="Brent M.R."/>
            <person name="Brooks A.N."/>
            <person name="Brown R.H."/>
            <person name="Butlin R.K."/>
            <person name="Caggese C."/>
            <person name="Calvi B.R."/>
            <person name="Bernardo de Carvalho A."/>
            <person name="Caspi A."/>
            <person name="Castrezana S."/>
            <person name="Celniker S.E."/>
            <person name="Chang J.L."/>
            <person name="Chapple C."/>
            <person name="Chatterji S."/>
            <person name="Chinwalla A."/>
            <person name="Civetta A."/>
            <person name="Clifton S.W."/>
            <person name="Comeron J.M."/>
            <person name="Costello J.C."/>
            <person name="Coyne J.A."/>
            <person name="Daub J."/>
            <person name="David R.G."/>
            <person name="Delcher A.L."/>
            <person name="Delehaunty K."/>
            <person name="Do C.B."/>
            <person name="Ebling H."/>
            <person name="Edwards K."/>
            <person name="Eickbush T."/>
            <person name="Evans J.D."/>
            <person name="Filipski A."/>
            <person name="Findeiss S."/>
            <person name="Freyhult E."/>
            <person name="Fulton L."/>
            <person name="Fulton R."/>
            <person name="Garcia A.C."/>
            <person name="Gardiner A."/>
            <person name="Garfield D.A."/>
            <person name="Garvin B.E."/>
            <person name="Gibson G."/>
            <person name="Gilbert D."/>
            <person name="Gnerre S."/>
            <person name="Godfrey J."/>
            <person name="Good R."/>
            <person name="Gotea V."/>
            <person name="Gravely B."/>
            <person name="Greenberg A.J."/>
            <person name="Griffiths-Jones S."/>
            <person name="Gross S."/>
            <person name="Guigo R."/>
            <person name="Gustafson E.A."/>
            <person name="Haerty W."/>
            <person name="Hahn M.W."/>
            <person name="Halligan D.L."/>
            <person name="Halpern A.L."/>
            <person name="Halter G.M."/>
            <person name="Han M.V."/>
            <person name="Heger A."/>
            <person name="Hillier L."/>
            <person name="Hinrichs A.S."/>
            <person name="Holmes I."/>
            <person name="Hoskins R.A."/>
            <person name="Hubisz M.J."/>
            <person name="Hultmark D."/>
            <person name="Huntley M.A."/>
            <person name="Jaffe D.B."/>
            <person name="Jagadeeshan S."/>
            <person name="Jeck W.R."/>
            <person name="Johnson J."/>
            <person name="Jones C.D."/>
            <person name="Jordan W.C."/>
            <person name="Karpen G.H."/>
            <person name="Kataoka E."/>
            <person name="Keightley P.D."/>
            <person name="Kheradpour P."/>
            <person name="Kirkness E.F."/>
            <person name="Koerich L.B."/>
            <person name="Kristiansen K."/>
            <person name="Kudrna D."/>
            <person name="Kulathinal R.J."/>
            <person name="Kumar S."/>
            <person name="Kwok R."/>
            <person name="Lander E."/>
            <person name="Langley C.H."/>
            <person name="Lapoint R."/>
            <person name="Lazzaro B.P."/>
            <person name="Lee S.J."/>
            <person name="Levesque L."/>
            <person name="Li R."/>
            <person name="Lin C.F."/>
            <person name="Lin M.F."/>
            <person name="Lindblad-Toh K."/>
            <person name="Llopart A."/>
            <person name="Long M."/>
            <person name="Low L."/>
            <person name="Lozovsky E."/>
            <person name="Lu J."/>
            <person name="Luo M."/>
            <person name="Machado C.A."/>
            <person name="Makalowski W."/>
            <person name="Marzo M."/>
            <person name="Matsuda M."/>
            <person name="Matzkin L."/>
            <person name="McAllister B."/>
            <person name="McBride C.S."/>
            <person name="McKernan B."/>
            <person name="McKernan K."/>
            <person name="Mendez-Lago M."/>
            <person name="Minx P."/>
            <person name="Mollenhauer M.U."/>
            <person name="Montooth K."/>
            <person name="Mount S.M."/>
            <person name="Mu X."/>
            <person name="Myers E."/>
            <person name="Negre B."/>
            <person name="Newfeld S."/>
            <person name="Nielsen R."/>
            <person name="Noor M.A."/>
            <person name="O'Grady P."/>
            <person name="Pachter L."/>
            <person name="Papaceit M."/>
            <person name="Parisi M.J."/>
            <person name="Parisi M."/>
            <person name="Parts L."/>
            <person name="Pedersen J.S."/>
            <person name="Pesole G."/>
            <person name="Phillippy A.M."/>
            <person name="Ponting C.P."/>
            <person name="Pop M."/>
            <person name="Porcelli D."/>
            <person name="Powell J.R."/>
            <person name="Prohaska S."/>
            <person name="Pruitt K."/>
            <person name="Puig M."/>
            <person name="Quesneville H."/>
            <person name="Ram K.R."/>
            <person name="Rand D."/>
            <person name="Rasmussen M.D."/>
            <person name="Reed L.K."/>
            <person name="Reenan R."/>
            <person name="Reily A."/>
            <person name="Remington K.A."/>
            <person name="Rieger T.T."/>
            <person name="Ritchie M.G."/>
            <person name="Robin C."/>
            <person name="Rogers Y.H."/>
            <person name="Rohde C."/>
            <person name="Rozas J."/>
            <person name="Rubenfield M.J."/>
            <person name="Ruiz A."/>
            <person name="Russo S."/>
            <person name="Salzberg S.L."/>
            <person name="Sanchez-Gracia A."/>
            <person name="Saranga D.J."/>
            <person name="Sato H."/>
            <person name="Schaeffer S.W."/>
            <person name="Schatz M.C."/>
            <person name="Schlenke T."/>
            <person name="Schwartz R."/>
            <person name="Segarra C."/>
            <person name="Singh R.S."/>
            <person name="Sirot L."/>
            <person name="Sirota M."/>
            <person name="Sisneros N.B."/>
            <person name="Smith C.D."/>
            <person name="Smith T.F."/>
            <person name="Spieth J."/>
            <person name="Stage D.E."/>
            <person name="Stark A."/>
            <person name="Stephan W."/>
            <person name="Strausberg R.L."/>
            <person name="Strempel S."/>
            <person name="Sturgill D."/>
            <person name="Sutton G."/>
            <person name="Sutton G.G."/>
            <person name="Tao W."/>
            <person name="Teichmann S."/>
            <person name="Tobari Y.N."/>
            <person name="Tomimura Y."/>
            <person name="Tsolas J.M."/>
            <person name="Valente V.L."/>
            <person name="Venter E."/>
            <person name="Venter J.C."/>
            <person name="Vicario S."/>
            <person name="Vieira F.G."/>
            <person name="Vilella A.J."/>
            <person name="Villasante A."/>
            <person name="Walenz B."/>
            <person name="Wang J."/>
            <person name="Wasserman M."/>
            <person name="Watts T."/>
            <person name="Wilson D."/>
            <person name="Wilson R.K."/>
            <person name="Wing R.A."/>
            <person name="Wolfner M.F."/>
            <person name="Wong A."/>
            <person name="Wong G.K."/>
            <person name="Wu C.I."/>
            <person name="Wu G."/>
            <person name="Yamamoto D."/>
            <person name="Yang H.P."/>
            <person name="Yang S.P."/>
            <person name="Yorke J.A."/>
            <person name="Yoshida K."/>
            <person name="Zdobnov E."/>
            <person name="Zhang P."/>
            <person name="Zhang Y."/>
            <person name="Zimin A.V."/>
            <person name="Baldwin J."/>
            <person name="Abdouelleil A."/>
            <person name="Abdulkadir J."/>
            <person name="Abebe A."/>
            <person name="Abera B."/>
            <person name="Abreu J."/>
            <person name="Acer S.C."/>
            <person name="Aftuck L."/>
            <person name="Alexander A."/>
            <person name="An P."/>
            <person name="Anderson E."/>
            <person name="Anderson S."/>
            <person name="Arachi H."/>
            <person name="Azer M."/>
            <person name="Bachantsang P."/>
            <person name="Barry A."/>
            <person name="Bayul T."/>
            <person name="Berlin A."/>
            <person name="Bessette D."/>
            <person name="Bloom T."/>
            <person name="Blye J."/>
            <person name="Boguslavskiy L."/>
            <person name="Bonnet C."/>
            <person name="Boukhgalter B."/>
            <person name="Bourzgui I."/>
            <person name="Brown A."/>
            <person name="Cahill P."/>
            <person name="Channer S."/>
            <person name="Cheshatsang Y."/>
            <person name="Chuda L."/>
            <person name="Citroen M."/>
            <person name="Collymore A."/>
            <person name="Cooke P."/>
            <person name="Costello M."/>
            <person name="D'Aco K."/>
            <person name="Daza R."/>
            <person name="De Haan G."/>
            <person name="DeGray S."/>
            <person name="DeMaso C."/>
            <person name="Dhargay N."/>
            <person name="Dooley K."/>
            <person name="Dooley E."/>
            <person name="Doricent M."/>
            <person name="Dorje P."/>
            <person name="Dorjee K."/>
            <person name="Dupes A."/>
            <person name="Elong R."/>
            <person name="Falk J."/>
            <person name="Farina A."/>
            <person name="Faro S."/>
            <person name="Ferguson D."/>
            <person name="Fisher S."/>
            <person name="Foley C.D."/>
            <person name="Franke A."/>
            <person name="Friedrich D."/>
            <person name="Gadbois L."/>
            <person name="Gearin G."/>
            <person name="Gearin C.R."/>
            <person name="Giannoukos G."/>
            <person name="Goode T."/>
            <person name="Graham J."/>
            <person name="Grandbois E."/>
            <person name="Grewal S."/>
            <person name="Gyaltsen K."/>
            <person name="Hafez N."/>
            <person name="Hagos B."/>
            <person name="Hall J."/>
            <person name="Henson C."/>
            <person name="Hollinger A."/>
            <person name="Honan T."/>
            <person name="Huard M.D."/>
            <person name="Hughes L."/>
            <person name="Hurhula B."/>
            <person name="Husby M.E."/>
            <person name="Kamat A."/>
            <person name="Kanga B."/>
            <person name="Kashin S."/>
            <person name="Khazanovich D."/>
            <person name="Kisner P."/>
            <person name="Lance K."/>
            <person name="Lara M."/>
            <person name="Lee W."/>
            <person name="Lennon N."/>
            <person name="Letendre F."/>
            <person name="LeVine R."/>
            <person name="Lipovsky A."/>
            <person name="Liu X."/>
            <person name="Liu J."/>
            <person name="Liu S."/>
            <person name="Lokyitsang T."/>
            <person name="Lokyitsang Y."/>
            <person name="Lubonja R."/>
            <person name="Lui A."/>
            <person name="MacDonald P."/>
            <person name="Magnisalis V."/>
            <person name="Maru K."/>
            <person name="Matthews C."/>
            <person name="McCusker W."/>
            <person name="McDonough S."/>
            <person name="Mehta T."/>
            <person name="Meldrim J."/>
            <person name="Meneus L."/>
            <person name="Mihai O."/>
            <person name="Mihalev A."/>
            <person name="Mihova T."/>
            <person name="Mittelman R."/>
            <person name="Mlenga V."/>
            <person name="Montmayeur A."/>
            <person name="Mulrain L."/>
            <person name="Navidi A."/>
            <person name="Naylor J."/>
            <person name="Negash T."/>
            <person name="Nguyen T."/>
            <person name="Nguyen N."/>
            <person name="Nicol R."/>
            <person name="Norbu C."/>
            <person name="Norbu N."/>
            <person name="Novod N."/>
            <person name="O'Neill B."/>
            <person name="Osman S."/>
            <person name="Markiewicz E."/>
            <person name="Oyono O.L."/>
            <person name="Patti C."/>
            <person name="Phunkhang P."/>
            <person name="Pierre F."/>
            <person name="Priest M."/>
            <person name="Raghuraman S."/>
            <person name="Rege F."/>
            <person name="Reyes R."/>
            <person name="Rise C."/>
            <person name="Rogov P."/>
            <person name="Ross K."/>
            <person name="Ryan E."/>
            <person name="Settipalli S."/>
            <person name="Shea T."/>
            <person name="Sherpa N."/>
            <person name="Shi L."/>
            <person name="Shih D."/>
            <person name="Sparrow T."/>
            <person name="Spaulding J."/>
            <person name="Stalker J."/>
            <person name="Stange-Thomann N."/>
            <person name="Stavropoulos S."/>
            <person name="Stone C."/>
            <person name="Strader C."/>
            <person name="Tesfaye S."/>
            <person name="Thomson T."/>
            <person name="Thoulutsang Y."/>
            <person name="Thoulutsang D."/>
            <person name="Topham K."/>
            <person name="Topping I."/>
            <person name="Tsamla T."/>
            <person name="Vassiliev H."/>
            <person name="Vo A."/>
            <person name="Wangchuk T."/>
            <person name="Wangdi T."/>
            <person name="Weiand M."/>
            <person name="Wilkinson J."/>
            <person name="Wilson A."/>
            <person name="Yadav S."/>
            <person name="Young G."/>
            <person name="Yu Q."/>
            <person name="Zembek L."/>
            <person name="Zhong D."/>
            <person name="Zimmer A."/>
            <person name="Zwirko Z."/>
            <person name="Jaffe D.B."/>
            <person name="Alvarez P."/>
            <person name="Brockman W."/>
            <person name="Butler J."/>
            <person name="Chin C."/>
            <person name="Gnerre S."/>
            <person name="Grabherr M."/>
            <person name="Kleber M."/>
            <person name="Mauceli E."/>
            <person name="MacCallum I."/>
        </authorList>
    </citation>
    <scope>NUCLEOTIDE SEQUENCE [LARGE SCALE GENOMIC DNA]</scope>
    <source>
        <strain evidence="10">Tucson 14024-0371.13</strain>
    </source>
</reference>
<dbReference type="PROSITE" id="PS51665">
    <property type="entry name" value="ENKURIN"/>
    <property type="match status" value="1"/>
</dbReference>
<evidence type="ECO:0000256" key="3">
    <source>
        <dbReference type="ARBA" id="ARBA00022490"/>
    </source>
</evidence>
<dbReference type="InterPro" id="IPR052102">
    <property type="entry name" value="Enkurin_domain-protein"/>
</dbReference>
<evidence type="ECO:0000256" key="6">
    <source>
        <dbReference type="SAM" id="Coils"/>
    </source>
</evidence>
<proteinExistence type="predicted"/>
<dbReference type="GeneID" id="6502270"/>
<dbReference type="AlphaFoldDB" id="B3MXT0"/>
<sequence>MILGVSEAWKTDRDREQRWPLRSHNYELPTAASLARRTGPSPLFLAEAQRRLMGGSRLRISRRGYSEKEIQTEDISDERFLSAALLKCSSAEHQARSEGDEPSDGGGSAESAMRLRRTASNFELGRLAEQRDAYQPGQYTLLRPLGGLLGIVPGALDQLGRPPPDQDTASVCSPSSRENSPCVRQMAIPEVTDVVDQEDALSVDSQQQDLLASSSSSPQTPQKTEKDHPKEPEQVPEIQQAVEFQKPKNDGLVLLAEEQRLELLEEARERQAQLIAEYNRLPISMGTLRVRNLKIILEQQLDVVDNDLSVLSQPKVYVMGT</sequence>
<keyword evidence="6" id="KW-0175">Coiled coil</keyword>
<dbReference type="Pfam" id="PF13864">
    <property type="entry name" value="Enkurin"/>
    <property type="match status" value="1"/>
</dbReference>
<dbReference type="PhylomeDB" id="B3MXT0"/>
<evidence type="ECO:0000256" key="7">
    <source>
        <dbReference type="SAM" id="MobiDB-lite"/>
    </source>
</evidence>